<dbReference type="InterPro" id="IPR000600">
    <property type="entry name" value="ROK"/>
</dbReference>
<proteinExistence type="inferred from homology"/>
<dbReference type="SUPFAM" id="SSF53067">
    <property type="entry name" value="Actin-like ATPase domain"/>
    <property type="match status" value="1"/>
</dbReference>
<dbReference type="PANTHER" id="PTHR18964">
    <property type="entry name" value="ROK (REPRESSOR, ORF, KINASE) FAMILY"/>
    <property type="match status" value="1"/>
</dbReference>
<dbReference type="Pfam" id="PF00480">
    <property type="entry name" value="ROK"/>
    <property type="match status" value="1"/>
</dbReference>
<protein>
    <submittedName>
        <fullName evidence="2">ROK family glucokinase</fullName>
    </submittedName>
</protein>
<comment type="caution">
    <text evidence="2">The sequence shown here is derived from an EMBL/GenBank/DDBJ whole genome shotgun (WGS) entry which is preliminary data.</text>
</comment>
<name>A0ABP5RLM6_9ACTN</name>
<organism evidence="2 3">
    <name type="scientific">Kitasatospora cystarginea</name>
    <dbReference type="NCBI Taxonomy" id="58350"/>
    <lineage>
        <taxon>Bacteria</taxon>
        <taxon>Bacillati</taxon>
        <taxon>Actinomycetota</taxon>
        <taxon>Actinomycetes</taxon>
        <taxon>Kitasatosporales</taxon>
        <taxon>Streptomycetaceae</taxon>
        <taxon>Kitasatospora</taxon>
    </lineage>
</organism>
<accession>A0ABP5RLM6</accession>
<evidence type="ECO:0000256" key="1">
    <source>
        <dbReference type="ARBA" id="ARBA00006479"/>
    </source>
</evidence>
<evidence type="ECO:0000313" key="3">
    <source>
        <dbReference type="Proteomes" id="UP001500305"/>
    </source>
</evidence>
<reference evidence="3" key="1">
    <citation type="journal article" date="2019" name="Int. J. Syst. Evol. Microbiol.">
        <title>The Global Catalogue of Microorganisms (GCM) 10K type strain sequencing project: providing services to taxonomists for standard genome sequencing and annotation.</title>
        <authorList>
            <consortium name="The Broad Institute Genomics Platform"/>
            <consortium name="The Broad Institute Genome Sequencing Center for Infectious Disease"/>
            <person name="Wu L."/>
            <person name="Ma J."/>
        </authorList>
    </citation>
    <scope>NUCLEOTIDE SEQUENCE [LARGE SCALE GENOMIC DNA]</scope>
    <source>
        <strain evidence="3">JCM 7356</strain>
    </source>
</reference>
<gene>
    <name evidence="2" type="ORF">GCM10010430_58880</name>
</gene>
<dbReference type="InterPro" id="IPR043129">
    <property type="entry name" value="ATPase_NBD"/>
</dbReference>
<comment type="similarity">
    <text evidence="1">Belongs to the ROK (NagC/XylR) family.</text>
</comment>
<dbReference type="Proteomes" id="UP001500305">
    <property type="component" value="Unassembled WGS sequence"/>
</dbReference>
<evidence type="ECO:0000313" key="2">
    <source>
        <dbReference type="EMBL" id="GAA2266114.1"/>
    </source>
</evidence>
<dbReference type="Gene3D" id="3.30.420.40">
    <property type="match status" value="2"/>
</dbReference>
<sequence length="315" mass="31694">MGIDVGATKIAALRVARDGTVLARARCDTPRGSAEDLVDTLAGLVKQVRGDRVVAVGAGLPGMVDARTGALVFAPGLEFARAPLRGMIADSVGLPVRTDNDANAAAWAEYRLGAGRGHDHMVLVTIGTGLGCGMIVGGRLLRGSHGYAAEVSHLIVDPQGPRCECGEHGCWGVSASGRAIARLGREAAAARPGSALARLIGRGSAGAGEAVTRAAEEGDSQAVEILARVGTLTGRGLASLANMLDPSVLVVGGGPISAGELLLGPARAAFTSWLYSPGDRPGVPMVPARFGNDAGAIGAAVLALDEFTGRSPDGS</sequence>
<keyword evidence="3" id="KW-1185">Reference proteome</keyword>
<dbReference type="PANTHER" id="PTHR18964:SF173">
    <property type="entry name" value="GLUCOKINASE"/>
    <property type="match status" value="1"/>
</dbReference>
<dbReference type="EMBL" id="BAAATR010000033">
    <property type="protein sequence ID" value="GAA2266114.1"/>
    <property type="molecule type" value="Genomic_DNA"/>
</dbReference>